<dbReference type="InterPro" id="IPR018013">
    <property type="entry name" value="Channel_Tsx-like"/>
</dbReference>
<keyword evidence="4" id="KW-1185">Reference proteome</keyword>
<dbReference type="Proteomes" id="UP000030063">
    <property type="component" value="Unassembled WGS sequence"/>
</dbReference>
<dbReference type="GO" id="GO:0009279">
    <property type="term" value="C:cell outer membrane"/>
    <property type="evidence" value="ECO:0007669"/>
    <property type="project" value="InterPro"/>
</dbReference>
<dbReference type="AlphaFoldDB" id="A0A0A1YIY4"/>
<dbReference type="RefSeq" id="WP_025166274.1">
    <property type="nucleotide sequence ID" value="NZ_AWSQ01000004.1"/>
</dbReference>
<dbReference type="InterPro" id="IPR036777">
    <property type="entry name" value="Channel_Tsx-like_sf"/>
</dbReference>
<dbReference type="Pfam" id="PF03502">
    <property type="entry name" value="Channel_Tsx"/>
    <property type="match status" value="1"/>
</dbReference>
<accession>A0A0A1YIY4</accession>
<gene>
    <name evidence="3" type="ORF">TMS3_0116315</name>
</gene>
<comment type="caution">
    <text evidence="3">The sequence shown here is derived from an EMBL/GenBank/DDBJ whole genome shotgun (WGS) entry which is preliminary data.</text>
</comment>
<keyword evidence="2" id="KW-0732">Signal</keyword>
<dbReference type="Gene3D" id="2.40.230.20">
    <property type="entry name" value="Nucleoside-specific channel-forming protein, Tsx-like"/>
    <property type="match status" value="1"/>
</dbReference>
<evidence type="ECO:0000313" key="3">
    <source>
        <dbReference type="EMBL" id="KFX69046.1"/>
    </source>
</evidence>
<comment type="similarity">
    <text evidence="1">Belongs to the nucleoside-specific channel-forming outer membrane porin (Tsx) (TC 1.B.10) family.</text>
</comment>
<reference evidence="3 4" key="1">
    <citation type="journal article" date="2014" name="Genome Announc.">
        <title>Draft Genome Sequence of Petroleum Oil-Degrading Marine Bacterium Pseudomonas taeanensis Strain MS-3, Isolated from a Crude Oil-Contaminated Seashore.</title>
        <authorList>
            <person name="Lee S.Y."/>
            <person name="Kim S.H."/>
            <person name="Lee D.G."/>
            <person name="Shin S."/>
            <person name="Yun S.H."/>
            <person name="Choi C.W."/>
            <person name="Chung Y.H."/>
            <person name="Choi J.S."/>
            <person name="Kahng H.Y."/>
            <person name="Kim S.I."/>
        </authorList>
    </citation>
    <scope>NUCLEOTIDE SEQUENCE [LARGE SCALE GENOMIC DNA]</scope>
    <source>
        <strain evidence="3 4">MS-3</strain>
    </source>
</reference>
<proteinExistence type="inferred from homology"/>
<evidence type="ECO:0000313" key="4">
    <source>
        <dbReference type="Proteomes" id="UP000030063"/>
    </source>
</evidence>
<feature type="signal peptide" evidence="2">
    <location>
        <begin position="1"/>
        <end position="24"/>
    </location>
</feature>
<feature type="chain" id="PRO_5001995832" evidence="2">
    <location>
        <begin position="25"/>
        <end position="290"/>
    </location>
</feature>
<dbReference type="eggNOG" id="COG3248">
    <property type="taxonomic scope" value="Bacteria"/>
</dbReference>
<protein>
    <submittedName>
        <fullName evidence="3">Nucleoside-binding outer membrane</fullName>
    </submittedName>
</protein>
<dbReference type="EMBL" id="AWSQ01000004">
    <property type="protein sequence ID" value="KFX69046.1"/>
    <property type="molecule type" value="Genomic_DNA"/>
</dbReference>
<dbReference type="SUPFAM" id="SSF111364">
    <property type="entry name" value="Tsx-like channel"/>
    <property type="match status" value="1"/>
</dbReference>
<organism evidence="3 4">
    <name type="scientific">Pseudomonas taeanensis MS-3</name>
    <dbReference type="NCBI Taxonomy" id="1395571"/>
    <lineage>
        <taxon>Bacteria</taxon>
        <taxon>Pseudomonadati</taxon>
        <taxon>Pseudomonadota</taxon>
        <taxon>Gammaproteobacteria</taxon>
        <taxon>Pseudomonadales</taxon>
        <taxon>Pseudomonadaceae</taxon>
        <taxon>Pseudomonas</taxon>
    </lineage>
</organism>
<sequence>MKLKYLSHCFVLSAGLLAGQQAIADDMLFWQDNSLTYLNGSNFQRLNFNGEEQRSQTTYTFEHASGWKWGDIFAFYDYIDADNLQFRGSNFGNLTVKEKSHFYYMEFSPRVSLSWLSGQELSAGPLKDVKAAFTYEKGNGGPGTENYLYGLGFDWDVPGFAFLQTNLYRVKINNHILFDHDFRASDVGNGYATQLTVAGAYPFAIGDQSFVVDGYVDWRSPSKDAGTQTSVGSSIQVKWDAGKALFGEERKLYVGTELNMWHNKYGIKPIDGSTDGFDQIAVQALVKYHF</sequence>
<dbReference type="OrthoDB" id="104801at2"/>
<evidence type="ECO:0000256" key="1">
    <source>
        <dbReference type="ARBA" id="ARBA00008728"/>
    </source>
</evidence>
<dbReference type="STRING" id="1395571.TMS3_0116315"/>
<name>A0A0A1YIY4_9PSED</name>
<evidence type="ECO:0000256" key="2">
    <source>
        <dbReference type="SAM" id="SignalP"/>
    </source>
</evidence>